<dbReference type="EMBL" id="KV878236">
    <property type="protein sequence ID" value="OJZ92008.1"/>
    <property type="molecule type" value="Genomic_DNA"/>
</dbReference>
<dbReference type="Proteomes" id="UP000184063">
    <property type="component" value="Unassembled WGS sequence"/>
</dbReference>
<gene>
    <name evidence="2" type="ORF">ASPFODRAFT_39222</name>
</gene>
<proteinExistence type="predicted"/>
<sequence length="144" mass="15796">MTNAGSGPFLILSARMLPVGGHSSSGRSLKNEHANPDKLSMHIPNGSRRPIGISGSTRDQCSWRTATCLKEERTLGSLLSPKDDVYRPSQGMMNTRRLGSFKLSLMSSTSEQFPSWLSCCSIHQISFVANNFSREADHLSPWVA</sequence>
<feature type="region of interest" description="Disordered" evidence="1">
    <location>
        <begin position="21"/>
        <end position="58"/>
    </location>
</feature>
<evidence type="ECO:0000313" key="3">
    <source>
        <dbReference type="Proteomes" id="UP000184063"/>
    </source>
</evidence>
<name>A0A1M3TYZ9_ASPLC</name>
<protein>
    <submittedName>
        <fullName evidence="2">Uncharacterized protein</fullName>
    </submittedName>
</protein>
<dbReference type="AlphaFoldDB" id="A0A1M3TYZ9"/>
<accession>A0A1M3TYZ9</accession>
<evidence type="ECO:0000313" key="2">
    <source>
        <dbReference type="EMBL" id="OJZ92008.1"/>
    </source>
</evidence>
<evidence type="ECO:0000256" key="1">
    <source>
        <dbReference type="SAM" id="MobiDB-lite"/>
    </source>
</evidence>
<dbReference type="VEuPathDB" id="FungiDB:ASPFODRAFT_39222"/>
<organism evidence="2 3">
    <name type="scientific">Aspergillus luchuensis (strain CBS 106.47)</name>
    <dbReference type="NCBI Taxonomy" id="1137211"/>
    <lineage>
        <taxon>Eukaryota</taxon>
        <taxon>Fungi</taxon>
        <taxon>Dikarya</taxon>
        <taxon>Ascomycota</taxon>
        <taxon>Pezizomycotina</taxon>
        <taxon>Eurotiomycetes</taxon>
        <taxon>Eurotiomycetidae</taxon>
        <taxon>Eurotiales</taxon>
        <taxon>Aspergillaceae</taxon>
        <taxon>Aspergillus</taxon>
        <taxon>Aspergillus subgen. Circumdati</taxon>
    </lineage>
</organism>
<reference evidence="3" key="1">
    <citation type="journal article" date="2017" name="Genome Biol.">
        <title>Comparative genomics reveals high biological diversity and specific adaptations in the industrially and medically important fungal genus Aspergillus.</title>
        <authorList>
            <person name="de Vries R.P."/>
            <person name="Riley R."/>
            <person name="Wiebenga A."/>
            <person name="Aguilar-Osorio G."/>
            <person name="Amillis S."/>
            <person name="Uchima C.A."/>
            <person name="Anderluh G."/>
            <person name="Asadollahi M."/>
            <person name="Askin M."/>
            <person name="Barry K."/>
            <person name="Battaglia E."/>
            <person name="Bayram O."/>
            <person name="Benocci T."/>
            <person name="Braus-Stromeyer S.A."/>
            <person name="Caldana C."/>
            <person name="Canovas D."/>
            <person name="Cerqueira G.C."/>
            <person name="Chen F."/>
            <person name="Chen W."/>
            <person name="Choi C."/>
            <person name="Clum A."/>
            <person name="Dos Santos R.A."/>
            <person name="Damasio A.R."/>
            <person name="Diallinas G."/>
            <person name="Emri T."/>
            <person name="Fekete E."/>
            <person name="Flipphi M."/>
            <person name="Freyberg S."/>
            <person name="Gallo A."/>
            <person name="Gournas C."/>
            <person name="Habgood R."/>
            <person name="Hainaut M."/>
            <person name="Harispe M.L."/>
            <person name="Henrissat B."/>
            <person name="Hilden K.S."/>
            <person name="Hope R."/>
            <person name="Hossain A."/>
            <person name="Karabika E."/>
            <person name="Karaffa L."/>
            <person name="Karanyi Z."/>
            <person name="Krasevec N."/>
            <person name="Kuo A."/>
            <person name="Kusch H."/>
            <person name="LaButti K."/>
            <person name="Lagendijk E.L."/>
            <person name="Lapidus A."/>
            <person name="Levasseur A."/>
            <person name="Lindquist E."/>
            <person name="Lipzen A."/>
            <person name="Logrieco A.F."/>
            <person name="MacCabe A."/>
            <person name="Maekelae M.R."/>
            <person name="Malavazi I."/>
            <person name="Melin P."/>
            <person name="Meyer V."/>
            <person name="Mielnichuk N."/>
            <person name="Miskei M."/>
            <person name="Molnar A.P."/>
            <person name="Mule G."/>
            <person name="Ngan C.Y."/>
            <person name="Orejas M."/>
            <person name="Orosz E."/>
            <person name="Ouedraogo J.P."/>
            <person name="Overkamp K.M."/>
            <person name="Park H.-S."/>
            <person name="Perrone G."/>
            <person name="Piumi F."/>
            <person name="Punt P.J."/>
            <person name="Ram A.F."/>
            <person name="Ramon A."/>
            <person name="Rauscher S."/>
            <person name="Record E."/>
            <person name="Riano-Pachon D.M."/>
            <person name="Robert V."/>
            <person name="Roehrig J."/>
            <person name="Ruller R."/>
            <person name="Salamov A."/>
            <person name="Salih N.S."/>
            <person name="Samson R.A."/>
            <person name="Sandor E."/>
            <person name="Sanguinetti M."/>
            <person name="Schuetze T."/>
            <person name="Sepcic K."/>
            <person name="Shelest E."/>
            <person name="Sherlock G."/>
            <person name="Sophianopoulou V."/>
            <person name="Squina F.M."/>
            <person name="Sun H."/>
            <person name="Susca A."/>
            <person name="Todd R.B."/>
            <person name="Tsang A."/>
            <person name="Unkles S.E."/>
            <person name="van de Wiele N."/>
            <person name="van Rossen-Uffink D."/>
            <person name="Oliveira J.V."/>
            <person name="Vesth T.C."/>
            <person name="Visser J."/>
            <person name="Yu J.-H."/>
            <person name="Zhou M."/>
            <person name="Andersen M.R."/>
            <person name="Archer D.B."/>
            <person name="Baker S.E."/>
            <person name="Benoit I."/>
            <person name="Brakhage A.A."/>
            <person name="Braus G.H."/>
            <person name="Fischer R."/>
            <person name="Frisvad J.C."/>
            <person name="Goldman G.H."/>
            <person name="Houbraken J."/>
            <person name="Oakley B."/>
            <person name="Pocsi I."/>
            <person name="Scazzocchio C."/>
            <person name="Seiboth B."/>
            <person name="vanKuyk P.A."/>
            <person name="Wortman J."/>
            <person name="Dyer P.S."/>
            <person name="Grigoriev I.V."/>
        </authorList>
    </citation>
    <scope>NUCLEOTIDE SEQUENCE [LARGE SCALE GENOMIC DNA]</scope>
    <source>
        <strain evidence="3">CBS 106.47</strain>
    </source>
</reference>
<feature type="compositionally biased region" description="Basic and acidic residues" evidence="1">
    <location>
        <begin position="29"/>
        <end position="40"/>
    </location>
</feature>